<feature type="binding site" evidence="19">
    <location>
        <position position="465"/>
    </location>
    <ligand>
        <name>phosphoenolpyruvate</name>
        <dbReference type="ChEBI" id="CHEBI:58702"/>
    </ligand>
</feature>
<dbReference type="Pfam" id="PF05524">
    <property type="entry name" value="PEP-utilisers_N"/>
    <property type="match status" value="1"/>
</dbReference>
<comment type="caution">
    <text evidence="25">The sequence shown here is derived from an EMBL/GenBank/DDBJ whole genome shotgun (WGS) entry which is preliminary data.</text>
</comment>
<dbReference type="NCBIfam" id="TIGR01417">
    <property type="entry name" value="PTS_I_fam"/>
    <property type="match status" value="1"/>
</dbReference>
<evidence type="ECO:0000256" key="8">
    <source>
        <dbReference type="ARBA" id="ARBA00022448"/>
    </source>
</evidence>
<dbReference type="InterPro" id="IPR050499">
    <property type="entry name" value="PEP-utilizing_PTS_enzyme"/>
</dbReference>
<dbReference type="SUPFAM" id="SSF52009">
    <property type="entry name" value="Phosphohistidine domain"/>
    <property type="match status" value="1"/>
</dbReference>
<feature type="active site" description="Tele-phosphohistidine intermediate" evidence="18">
    <location>
        <position position="188"/>
    </location>
</feature>
<comment type="similarity">
    <text evidence="5 17">Belongs to the PEP-utilizing enzyme family.</text>
</comment>
<comment type="cofactor">
    <cofactor evidence="2 17 20">
        <name>Mg(2+)</name>
        <dbReference type="ChEBI" id="CHEBI:18420"/>
    </cofactor>
</comment>
<keyword evidence="11 17" id="KW-0808">Transferase</keyword>
<keyword evidence="26" id="KW-1185">Reference proteome</keyword>
<accession>A0A7X2NFU0</accession>
<name>A0A7X2NFU0_9FIRM</name>
<feature type="binding site" evidence="20">
    <location>
        <position position="455"/>
    </location>
    <ligand>
        <name>Mg(2+)</name>
        <dbReference type="ChEBI" id="CHEBI:18420"/>
    </ligand>
</feature>
<organism evidence="25 26">
    <name type="scientific">Pseudoramibacter porci</name>
    <dbReference type="NCBI Taxonomy" id="2606631"/>
    <lineage>
        <taxon>Bacteria</taxon>
        <taxon>Bacillati</taxon>
        <taxon>Bacillota</taxon>
        <taxon>Clostridia</taxon>
        <taxon>Eubacteriales</taxon>
        <taxon>Eubacteriaceae</taxon>
        <taxon>Pseudoramibacter</taxon>
    </lineage>
</organism>
<evidence type="ECO:0000256" key="2">
    <source>
        <dbReference type="ARBA" id="ARBA00001946"/>
    </source>
</evidence>
<evidence type="ECO:0000256" key="3">
    <source>
        <dbReference type="ARBA" id="ARBA00002728"/>
    </source>
</evidence>
<dbReference type="RefSeq" id="WP_154575745.1">
    <property type="nucleotide sequence ID" value="NZ_VUMO01000002.1"/>
</dbReference>
<dbReference type="InterPro" id="IPR040442">
    <property type="entry name" value="Pyrv_kinase-like_dom_sf"/>
</dbReference>
<dbReference type="InterPro" id="IPR036618">
    <property type="entry name" value="PtsI_HPr-bd_sf"/>
</dbReference>
<feature type="active site" description="Proton donor" evidence="18">
    <location>
        <position position="503"/>
    </location>
</feature>
<dbReference type="PIRSF" id="PIRSF000732">
    <property type="entry name" value="PTS_enzyme_I"/>
    <property type="match status" value="1"/>
</dbReference>
<dbReference type="InterPro" id="IPR008731">
    <property type="entry name" value="PTS_EIN"/>
</dbReference>
<keyword evidence="13 17" id="KW-0479">Metal-binding</keyword>
<keyword evidence="8 17" id="KW-0813">Transport</keyword>
<dbReference type="InterPro" id="IPR008279">
    <property type="entry name" value="PEP-util_enz_mobile_dom"/>
</dbReference>
<dbReference type="PANTHER" id="PTHR46244:SF3">
    <property type="entry name" value="PHOSPHOENOLPYRUVATE-PROTEIN PHOSPHOTRANSFERASE"/>
    <property type="match status" value="1"/>
</dbReference>
<dbReference type="EC" id="2.7.3.9" evidence="6 17"/>
<evidence type="ECO:0000313" key="25">
    <source>
        <dbReference type="EMBL" id="MSS19348.1"/>
    </source>
</evidence>
<dbReference type="GO" id="GO:0008965">
    <property type="term" value="F:phosphoenolpyruvate-protein phosphotransferase activity"/>
    <property type="evidence" value="ECO:0007669"/>
    <property type="project" value="UniProtKB-EC"/>
</dbReference>
<comment type="catalytic activity">
    <reaction evidence="1 17">
        <text>L-histidyl-[protein] + phosphoenolpyruvate = N(pros)-phospho-L-histidyl-[protein] + pyruvate</text>
        <dbReference type="Rhea" id="RHEA:23880"/>
        <dbReference type="Rhea" id="RHEA-COMP:9745"/>
        <dbReference type="Rhea" id="RHEA-COMP:9746"/>
        <dbReference type="ChEBI" id="CHEBI:15361"/>
        <dbReference type="ChEBI" id="CHEBI:29979"/>
        <dbReference type="ChEBI" id="CHEBI:58702"/>
        <dbReference type="ChEBI" id="CHEBI:64837"/>
        <dbReference type="EC" id="2.7.3.9"/>
    </reaction>
</comment>
<evidence type="ECO:0000256" key="16">
    <source>
        <dbReference type="ARBA" id="ARBA00033235"/>
    </source>
</evidence>
<feature type="binding site" evidence="19">
    <location>
        <position position="332"/>
    </location>
    <ligand>
        <name>phosphoenolpyruvate</name>
        <dbReference type="ChEBI" id="CHEBI:58702"/>
    </ligand>
</feature>
<protein>
    <recommendedName>
        <fullName evidence="7 17">Phosphoenolpyruvate-protein phosphotransferase</fullName>
        <ecNumber evidence="6 17">2.7.3.9</ecNumber>
    </recommendedName>
    <alternativeName>
        <fullName evidence="16 17">Phosphotransferase system, enzyme I</fullName>
    </alternativeName>
</protein>
<dbReference type="PANTHER" id="PTHR46244">
    <property type="entry name" value="PHOSPHOENOLPYRUVATE-PROTEIN PHOSPHOTRANSFERASE"/>
    <property type="match status" value="1"/>
</dbReference>
<feature type="domain" description="Phosphotransferase system enzyme I N-terminal" evidence="24">
    <location>
        <begin position="4"/>
        <end position="125"/>
    </location>
</feature>
<evidence type="ECO:0000256" key="14">
    <source>
        <dbReference type="ARBA" id="ARBA00022777"/>
    </source>
</evidence>
<dbReference type="SUPFAM" id="SSF47831">
    <property type="entry name" value="Enzyme I of the PEP:sugar phosphotransferase system HPr-binding (sub)domain"/>
    <property type="match status" value="1"/>
</dbReference>
<keyword evidence="15 17" id="KW-0460">Magnesium</keyword>
<dbReference type="AlphaFoldDB" id="A0A7X2NFU0"/>
<evidence type="ECO:0000256" key="12">
    <source>
        <dbReference type="ARBA" id="ARBA00022683"/>
    </source>
</evidence>
<evidence type="ECO:0000256" key="9">
    <source>
        <dbReference type="ARBA" id="ARBA00022490"/>
    </source>
</evidence>
<dbReference type="SUPFAM" id="SSF51621">
    <property type="entry name" value="Phosphoenolpyruvate/pyruvate domain"/>
    <property type="match status" value="1"/>
</dbReference>
<reference evidence="25 26" key="1">
    <citation type="submission" date="2019-08" db="EMBL/GenBank/DDBJ databases">
        <title>In-depth cultivation of the pig gut microbiome towards novel bacterial diversity and tailored functional studies.</title>
        <authorList>
            <person name="Wylensek D."/>
            <person name="Hitch T.C.A."/>
            <person name="Clavel T."/>
        </authorList>
    </citation>
    <scope>NUCLEOTIDE SEQUENCE [LARGE SCALE GENOMIC DNA]</scope>
    <source>
        <strain evidence="25 26">RF-744-FAT-4</strain>
    </source>
</reference>
<dbReference type="EMBL" id="VUMO01000002">
    <property type="protein sequence ID" value="MSS19348.1"/>
    <property type="molecule type" value="Genomic_DNA"/>
</dbReference>
<feature type="coiled-coil region" evidence="21">
    <location>
        <begin position="32"/>
        <end position="66"/>
    </location>
</feature>
<evidence type="ECO:0000256" key="11">
    <source>
        <dbReference type="ARBA" id="ARBA00022679"/>
    </source>
</evidence>
<comment type="function">
    <text evidence="3 17">General (non sugar-specific) component of the phosphoenolpyruvate-dependent sugar phosphotransferase system (sugar PTS). This major carbohydrate active-transport system catalyzes the phosphorylation of incoming sugar substrates concomitantly with their translocation across the cell membrane. Enzyme I transfers the phosphoryl group from phosphoenolpyruvate (PEP) to the phosphoryl carrier protein (HPr).</text>
</comment>
<evidence type="ECO:0000259" key="24">
    <source>
        <dbReference type="Pfam" id="PF05524"/>
    </source>
</evidence>
<dbReference type="Proteomes" id="UP000461754">
    <property type="component" value="Unassembled WGS sequence"/>
</dbReference>
<evidence type="ECO:0000256" key="7">
    <source>
        <dbReference type="ARBA" id="ARBA00016544"/>
    </source>
</evidence>
<dbReference type="InterPro" id="IPR006318">
    <property type="entry name" value="PTS_EI-like"/>
</dbReference>
<feature type="domain" description="PEP-utilising enzyme C-terminal" evidence="23">
    <location>
        <begin position="250"/>
        <end position="541"/>
    </location>
</feature>
<evidence type="ECO:0000259" key="22">
    <source>
        <dbReference type="Pfam" id="PF00391"/>
    </source>
</evidence>
<sequence length="578" mass="63472">MLKKGINASPGIAIARAIVYVKQELTVVQKTIDDVQAELDRFNAAVEKSKNQLDTLKEKTASEMSEEEAAIFEAHSMFLEDPEFVGAITQAIENDKINAEAATKAVVDQFYAMFDAMDDPYFKGRAADIQDVGDRLMRNLMGIEIMDISHLDEDAVIVAEDLAPSDTATMDKVHVKGFATDIGSRTSHTAIMARSLEIPAILGLQDITKTAKTGEIIIIDGSTGEAIVDPTDEELAAYKEKQKAFEAYMAELAELKDQEAETTDGRKVKVVANIGSPKDVEGVVRNGGKGVGLYRSEFLYMNADEMPSEDKQFAAYKTVIEQFKDGEGVIIRTLDIGGDKKLPYLPLEEEMNPFLGLRAIRLCLSKPDMFKTQLRAILRASAFGKTRIMFPMIGNVDEVRQAKAILKTCMQELDAEGVDYDHDLEVGIMVEIPSAAITADIIADEVSFFSIGTNDLCQYTLAVDRMNQNVSYLYDPLHPAILRLVQNVITQSHNKPGKFTGMCGEMAGDPVAALILLGLGLDEFSMSASSIPQVKKIIRSVSFEQAKAVADKAMTMQTGGEIRQYVQDKLKELGIQTM</sequence>
<comment type="subcellular location">
    <subcellularLocation>
        <location evidence="4 17">Cytoplasm</location>
    </subcellularLocation>
</comment>
<feature type="domain" description="PEP-utilising enzyme mobile" evidence="22">
    <location>
        <begin position="152"/>
        <end position="224"/>
    </location>
</feature>
<dbReference type="PRINTS" id="PR01736">
    <property type="entry name" value="PHPHTRNFRASE"/>
</dbReference>
<feature type="binding site" evidence="19">
    <location>
        <position position="295"/>
    </location>
    <ligand>
        <name>phosphoenolpyruvate</name>
        <dbReference type="ChEBI" id="CHEBI:58702"/>
    </ligand>
</feature>
<dbReference type="Gene3D" id="3.50.30.10">
    <property type="entry name" value="Phosphohistidine domain"/>
    <property type="match status" value="1"/>
</dbReference>
<evidence type="ECO:0000256" key="20">
    <source>
        <dbReference type="PIRSR" id="PIRSR000732-3"/>
    </source>
</evidence>
<dbReference type="FunFam" id="3.20.20.60:FF:000007">
    <property type="entry name" value="Phosphoenolpyruvate-protein phosphotransferase"/>
    <property type="match status" value="1"/>
</dbReference>
<evidence type="ECO:0000256" key="1">
    <source>
        <dbReference type="ARBA" id="ARBA00000683"/>
    </source>
</evidence>
<dbReference type="GO" id="GO:0046872">
    <property type="term" value="F:metal ion binding"/>
    <property type="evidence" value="ECO:0007669"/>
    <property type="project" value="UniProtKB-KW"/>
</dbReference>
<evidence type="ECO:0000256" key="15">
    <source>
        <dbReference type="ARBA" id="ARBA00022842"/>
    </source>
</evidence>
<proteinExistence type="inferred from homology"/>
<dbReference type="InterPro" id="IPR000121">
    <property type="entry name" value="PEP_util_C"/>
</dbReference>
<evidence type="ECO:0000256" key="17">
    <source>
        <dbReference type="PIRNR" id="PIRNR000732"/>
    </source>
</evidence>
<evidence type="ECO:0000256" key="10">
    <source>
        <dbReference type="ARBA" id="ARBA00022597"/>
    </source>
</evidence>
<dbReference type="Pfam" id="PF00391">
    <property type="entry name" value="PEP-utilizers"/>
    <property type="match status" value="1"/>
</dbReference>
<evidence type="ECO:0000256" key="21">
    <source>
        <dbReference type="SAM" id="Coils"/>
    </source>
</evidence>
<dbReference type="Gene3D" id="1.10.274.10">
    <property type="entry name" value="PtsI, HPr-binding domain"/>
    <property type="match status" value="1"/>
</dbReference>
<keyword evidence="21" id="KW-0175">Coiled coil</keyword>
<dbReference type="InterPro" id="IPR036637">
    <property type="entry name" value="Phosphohistidine_dom_sf"/>
</dbReference>
<evidence type="ECO:0000256" key="5">
    <source>
        <dbReference type="ARBA" id="ARBA00007837"/>
    </source>
</evidence>
<dbReference type="InterPro" id="IPR024692">
    <property type="entry name" value="PTS_EI"/>
</dbReference>
<dbReference type="Gene3D" id="3.20.20.60">
    <property type="entry name" value="Phosphoenolpyruvate-binding domains"/>
    <property type="match status" value="1"/>
</dbReference>
<dbReference type="GO" id="GO:0016301">
    <property type="term" value="F:kinase activity"/>
    <property type="evidence" value="ECO:0007669"/>
    <property type="project" value="UniProtKB-KW"/>
</dbReference>
<keyword evidence="25" id="KW-0670">Pyruvate</keyword>
<gene>
    <name evidence="25" type="primary">ptsP</name>
    <name evidence="25" type="ORF">FYJ52_02830</name>
</gene>
<evidence type="ECO:0000256" key="4">
    <source>
        <dbReference type="ARBA" id="ARBA00004496"/>
    </source>
</evidence>
<dbReference type="InterPro" id="IPR023151">
    <property type="entry name" value="PEP_util_CS"/>
</dbReference>
<keyword evidence="10 17" id="KW-0762">Sugar transport</keyword>
<dbReference type="GO" id="GO:0009401">
    <property type="term" value="P:phosphoenolpyruvate-dependent sugar phosphotransferase system"/>
    <property type="evidence" value="ECO:0007669"/>
    <property type="project" value="UniProtKB-KW"/>
</dbReference>
<keyword evidence="9 17" id="KW-0963">Cytoplasm</keyword>
<keyword evidence="14 17" id="KW-0418">Kinase</keyword>
<dbReference type="Pfam" id="PF02896">
    <property type="entry name" value="PEP-utilizers_C"/>
    <property type="match status" value="1"/>
</dbReference>
<dbReference type="InterPro" id="IPR015813">
    <property type="entry name" value="Pyrv/PenolPyrv_kinase-like_dom"/>
</dbReference>
<evidence type="ECO:0000256" key="13">
    <source>
        <dbReference type="ARBA" id="ARBA00022723"/>
    </source>
</evidence>
<evidence type="ECO:0000259" key="23">
    <source>
        <dbReference type="Pfam" id="PF02896"/>
    </source>
</evidence>
<feature type="binding site" evidence="19">
    <location>
        <begin position="454"/>
        <end position="455"/>
    </location>
    <ligand>
        <name>phosphoenolpyruvate</name>
        <dbReference type="ChEBI" id="CHEBI:58702"/>
    </ligand>
</feature>
<evidence type="ECO:0000256" key="18">
    <source>
        <dbReference type="PIRSR" id="PIRSR000732-1"/>
    </source>
</evidence>
<evidence type="ECO:0000313" key="26">
    <source>
        <dbReference type="Proteomes" id="UP000461754"/>
    </source>
</evidence>
<feature type="binding site" evidence="20">
    <location>
        <position position="431"/>
    </location>
    <ligand>
        <name>Mg(2+)</name>
        <dbReference type="ChEBI" id="CHEBI:18420"/>
    </ligand>
</feature>
<evidence type="ECO:0000256" key="19">
    <source>
        <dbReference type="PIRSR" id="PIRSR000732-2"/>
    </source>
</evidence>
<evidence type="ECO:0000256" key="6">
    <source>
        <dbReference type="ARBA" id="ARBA00012232"/>
    </source>
</evidence>
<dbReference type="GO" id="GO:0005737">
    <property type="term" value="C:cytoplasm"/>
    <property type="evidence" value="ECO:0007669"/>
    <property type="project" value="UniProtKB-SubCell"/>
</dbReference>
<keyword evidence="12 17" id="KW-0598">Phosphotransferase system</keyword>
<dbReference type="PROSITE" id="PS00742">
    <property type="entry name" value="PEP_ENZYMES_2"/>
    <property type="match status" value="1"/>
</dbReference>